<feature type="transmembrane region" description="Helical" evidence="4">
    <location>
        <begin position="196"/>
        <end position="219"/>
    </location>
</feature>
<feature type="transmembrane region" description="Helical" evidence="4">
    <location>
        <begin position="225"/>
        <end position="246"/>
    </location>
</feature>
<evidence type="ECO:0000256" key="3">
    <source>
        <dbReference type="SAM" id="MobiDB-lite"/>
    </source>
</evidence>
<name>A0A2T9XXU1_9FUNG</name>
<reference evidence="6 7" key="1">
    <citation type="journal article" date="2018" name="MBio">
        <title>Comparative Genomics Reveals the Core Gene Toolbox for the Fungus-Insect Symbiosis.</title>
        <authorList>
            <person name="Wang Y."/>
            <person name="Stata M."/>
            <person name="Wang W."/>
            <person name="Stajich J.E."/>
            <person name="White M.M."/>
            <person name="Moncalvo J.M."/>
        </authorList>
    </citation>
    <scope>NUCLEOTIDE SEQUENCE [LARGE SCALE GENOMIC DNA]</scope>
    <source>
        <strain evidence="6 7">AUS-77-4</strain>
    </source>
</reference>
<evidence type="ECO:0000256" key="4">
    <source>
        <dbReference type="SAM" id="Phobius"/>
    </source>
</evidence>
<feature type="transmembrane region" description="Helical" evidence="4">
    <location>
        <begin position="104"/>
        <end position="126"/>
    </location>
</feature>
<dbReference type="PANTHER" id="PTHR11360">
    <property type="entry name" value="MONOCARBOXYLATE TRANSPORTER"/>
    <property type="match status" value="1"/>
</dbReference>
<feature type="domain" description="Major facilitator superfamily (MFS) profile" evidence="5">
    <location>
        <begin position="68"/>
        <end position="458"/>
    </location>
</feature>
<evidence type="ECO:0000313" key="6">
    <source>
        <dbReference type="EMBL" id="PVU84897.1"/>
    </source>
</evidence>
<feature type="transmembrane region" description="Helical" evidence="4">
    <location>
        <begin position="432"/>
        <end position="454"/>
    </location>
</feature>
<organism evidence="6 7">
    <name type="scientific">Furculomyces boomerangus</name>
    <dbReference type="NCBI Taxonomy" id="61424"/>
    <lineage>
        <taxon>Eukaryota</taxon>
        <taxon>Fungi</taxon>
        <taxon>Fungi incertae sedis</taxon>
        <taxon>Zoopagomycota</taxon>
        <taxon>Kickxellomycotina</taxon>
        <taxon>Harpellomycetes</taxon>
        <taxon>Harpellales</taxon>
        <taxon>Harpellaceae</taxon>
        <taxon>Furculomyces</taxon>
    </lineage>
</organism>
<keyword evidence="7" id="KW-1185">Reference proteome</keyword>
<dbReference type="Pfam" id="PF07690">
    <property type="entry name" value="MFS_1"/>
    <property type="match status" value="1"/>
</dbReference>
<evidence type="ECO:0000259" key="5">
    <source>
        <dbReference type="PROSITE" id="PS50850"/>
    </source>
</evidence>
<dbReference type="Proteomes" id="UP000245699">
    <property type="component" value="Unassembled WGS sequence"/>
</dbReference>
<keyword evidence="4" id="KW-0812">Transmembrane</keyword>
<dbReference type="PANTHER" id="PTHR11360:SF284">
    <property type="entry name" value="EG:103B4.3 PROTEIN-RELATED"/>
    <property type="match status" value="1"/>
</dbReference>
<dbReference type="SUPFAM" id="SSF103473">
    <property type="entry name" value="MFS general substrate transporter"/>
    <property type="match status" value="1"/>
</dbReference>
<dbReference type="InterPro" id="IPR050327">
    <property type="entry name" value="Proton-linked_MCT"/>
</dbReference>
<dbReference type="PROSITE" id="PS50850">
    <property type="entry name" value="MFS"/>
    <property type="match status" value="1"/>
</dbReference>
<dbReference type="OrthoDB" id="5667at2759"/>
<comment type="subcellular location">
    <subcellularLocation>
        <location evidence="1">Membrane</location>
        <topology evidence="1">Multi-pass membrane protein</topology>
    </subcellularLocation>
</comment>
<dbReference type="GO" id="GO:0016020">
    <property type="term" value="C:membrane"/>
    <property type="evidence" value="ECO:0007669"/>
    <property type="project" value="UniProtKB-SubCell"/>
</dbReference>
<dbReference type="EMBL" id="MBFT01001206">
    <property type="protein sequence ID" value="PVU84897.1"/>
    <property type="molecule type" value="Genomic_DNA"/>
</dbReference>
<protein>
    <recommendedName>
        <fullName evidence="5">Major facilitator superfamily (MFS) profile domain-containing protein</fullName>
    </recommendedName>
</protein>
<feature type="transmembrane region" description="Helical" evidence="4">
    <location>
        <begin position="338"/>
        <end position="357"/>
    </location>
</feature>
<feature type="transmembrane region" description="Helical" evidence="4">
    <location>
        <begin position="168"/>
        <end position="189"/>
    </location>
</feature>
<feature type="transmembrane region" description="Helical" evidence="4">
    <location>
        <begin position="306"/>
        <end position="326"/>
    </location>
</feature>
<sequence>MNLTISDDQQSKEAHTPANSHSSPQLPSHTNIKNISTVSLKYENEILNQETDEQTLEENLPPTDGKQAFIILIFCVLINIGVVGIINVNGIYQTFYLKEFPNDNASLIGLIGTLSLSMMLLFSVLATPLSHFIGYRKTTWLGGVICVAGMVLASFSNNAWQLAITQGFIFGLGAALPFLCSIIMVSIWFDKYRGIGIGTVNAGAGLGGMAASPIVQLIIDKLGFRWSLRIVAIFSFTTVFISGFFIKPRRTHFSASSKSSRIFDKAAVVDPFVILVGISCFLESIAFTIPVYYLPTIINDRGGSDSMSTLSIVLANLGEIVGGLFFGIMADKFGELNVVLLANSLIAILIPTVWLLSTGVIPLLILILFYGILIASYLAAIPSSLGRHYGDIRSPGVISVVFVYFAVGFLSGGPIGGLLFDTSKSQGSYKLIALAISGLNILSVVVLAFAYLYIKKKSPVKIGWRL</sequence>
<feature type="transmembrane region" description="Helical" evidence="4">
    <location>
        <begin position="397"/>
        <end position="420"/>
    </location>
</feature>
<dbReference type="AlphaFoldDB" id="A0A2T9XXU1"/>
<feature type="compositionally biased region" description="Polar residues" evidence="3">
    <location>
        <begin position="17"/>
        <end position="30"/>
    </location>
</feature>
<feature type="transmembrane region" description="Helical" evidence="4">
    <location>
        <begin position="363"/>
        <end position="385"/>
    </location>
</feature>
<feature type="transmembrane region" description="Helical" evidence="4">
    <location>
        <begin position="138"/>
        <end position="156"/>
    </location>
</feature>
<feature type="transmembrane region" description="Helical" evidence="4">
    <location>
        <begin position="69"/>
        <end position="92"/>
    </location>
</feature>
<evidence type="ECO:0000256" key="1">
    <source>
        <dbReference type="ARBA" id="ARBA00004141"/>
    </source>
</evidence>
<gene>
    <name evidence="6" type="ORF">BB559_007319</name>
</gene>
<proteinExistence type="inferred from homology"/>
<feature type="transmembrane region" description="Helical" evidence="4">
    <location>
        <begin position="267"/>
        <end position="294"/>
    </location>
</feature>
<accession>A0A2T9XXU1</accession>
<comment type="caution">
    <text evidence="6">The sequence shown here is derived from an EMBL/GenBank/DDBJ whole genome shotgun (WGS) entry which is preliminary data.</text>
</comment>
<dbReference type="GO" id="GO:0022857">
    <property type="term" value="F:transmembrane transporter activity"/>
    <property type="evidence" value="ECO:0007669"/>
    <property type="project" value="InterPro"/>
</dbReference>
<feature type="region of interest" description="Disordered" evidence="3">
    <location>
        <begin position="1"/>
        <end position="30"/>
    </location>
</feature>
<keyword evidence="4" id="KW-1133">Transmembrane helix</keyword>
<dbReference type="InterPro" id="IPR011701">
    <property type="entry name" value="MFS"/>
</dbReference>
<evidence type="ECO:0000313" key="7">
    <source>
        <dbReference type="Proteomes" id="UP000245699"/>
    </source>
</evidence>
<dbReference type="Gene3D" id="1.20.1250.20">
    <property type="entry name" value="MFS general substrate transporter like domains"/>
    <property type="match status" value="2"/>
</dbReference>
<dbReference type="InterPro" id="IPR020846">
    <property type="entry name" value="MFS_dom"/>
</dbReference>
<evidence type="ECO:0000256" key="2">
    <source>
        <dbReference type="ARBA" id="ARBA00006727"/>
    </source>
</evidence>
<comment type="similarity">
    <text evidence="2">Belongs to the major facilitator superfamily. Monocarboxylate porter (TC 2.A.1.13) family.</text>
</comment>
<keyword evidence="4" id="KW-0472">Membrane</keyword>
<dbReference type="InterPro" id="IPR036259">
    <property type="entry name" value="MFS_trans_sf"/>
</dbReference>